<dbReference type="Pfam" id="PF09661">
    <property type="entry name" value="DUF2398"/>
    <property type="match status" value="1"/>
</dbReference>
<dbReference type="Proteomes" id="UP001596306">
    <property type="component" value="Unassembled WGS sequence"/>
</dbReference>
<dbReference type="InterPro" id="IPR013494">
    <property type="entry name" value="CHP02678"/>
</dbReference>
<reference evidence="2" key="1">
    <citation type="journal article" date="2019" name="Int. J. Syst. Evol. Microbiol.">
        <title>The Global Catalogue of Microorganisms (GCM) 10K type strain sequencing project: providing services to taxonomists for standard genome sequencing and annotation.</title>
        <authorList>
            <consortium name="The Broad Institute Genomics Platform"/>
            <consortium name="The Broad Institute Genome Sequencing Center for Infectious Disease"/>
            <person name="Wu L."/>
            <person name="Ma J."/>
        </authorList>
    </citation>
    <scope>NUCLEOTIDE SEQUENCE [LARGE SCALE GENOMIC DNA]</scope>
    <source>
        <strain evidence="2">CCUG 43304</strain>
    </source>
</reference>
<evidence type="ECO:0000313" key="1">
    <source>
        <dbReference type="EMBL" id="MFC6357077.1"/>
    </source>
</evidence>
<gene>
    <name evidence="1" type="ORF">ACFQB0_13275</name>
</gene>
<sequence length="127" mass="14143">MRDRGTPPTDDLRNLRLRQSLTRRLLDDPVLYFAELSDEENAYLRGQRSAICRRITDLTGLVAEIREEGLAMVDFDDDLSDVRMPEKGTEGHVTLLVAEHLARSGEVAHEVDSLVAVVRATAPGFAP</sequence>
<name>A0ABW1VIC9_9MICO</name>
<dbReference type="EMBL" id="JBHSTP010000003">
    <property type="protein sequence ID" value="MFC6357077.1"/>
    <property type="molecule type" value="Genomic_DNA"/>
</dbReference>
<keyword evidence="2" id="KW-1185">Reference proteome</keyword>
<organism evidence="1 2">
    <name type="scientific">Luethyella okanaganae</name>
    <dbReference type="NCBI Taxonomy" id="69372"/>
    <lineage>
        <taxon>Bacteria</taxon>
        <taxon>Bacillati</taxon>
        <taxon>Actinomycetota</taxon>
        <taxon>Actinomycetes</taxon>
        <taxon>Micrococcales</taxon>
        <taxon>Microbacteriaceae</taxon>
        <taxon>Luethyella</taxon>
    </lineage>
</organism>
<accession>A0ABW1VIC9</accession>
<protein>
    <submittedName>
        <fullName evidence="1">DUF2398 family protein</fullName>
    </submittedName>
</protein>
<evidence type="ECO:0000313" key="2">
    <source>
        <dbReference type="Proteomes" id="UP001596306"/>
    </source>
</evidence>
<comment type="caution">
    <text evidence="1">The sequence shown here is derived from an EMBL/GenBank/DDBJ whole genome shotgun (WGS) entry which is preliminary data.</text>
</comment>
<dbReference type="RefSeq" id="WP_386732482.1">
    <property type="nucleotide sequence ID" value="NZ_JBHSTP010000003.1"/>
</dbReference>
<proteinExistence type="predicted"/>